<sequence length="151" mass="16567">MSDTNTIPSFGAMLRTALGDAIIVDAGENFLDMCDEGIVFEFPFAPEGSVRELRGRDTMAAYLPKAGGLISFESMSPAVTHVTKDGETFVLEFSCKGEGKAGRYDQNYISVIKVKNGRIVHYRDYWNPQVLLDAVGGLETLKFELGNFIDA</sequence>
<name>A0A1X6Z326_9RHOB</name>
<dbReference type="Gene3D" id="3.10.450.50">
    <property type="match status" value="1"/>
</dbReference>
<feature type="domain" description="SnoaL-like" evidence="1">
    <location>
        <begin position="28"/>
        <end position="122"/>
    </location>
</feature>
<dbReference type="InterPro" id="IPR037401">
    <property type="entry name" value="SnoaL-like"/>
</dbReference>
<dbReference type="RefSeq" id="WP_200812941.1">
    <property type="nucleotide sequence ID" value="NZ_FWFX01000005.1"/>
</dbReference>
<organism evidence="2 3">
    <name type="scientific">Roseovarius albus</name>
    <dbReference type="NCBI Taxonomy" id="1247867"/>
    <lineage>
        <taxon>Bacteria</taxon>
        <taxon>Pseudomonadati</taxon>
        <taxon>Pseudomonadota</taxon>
        <taxon>Alphaproteobacteria</taxon>
        <taxon>Rhodobacterales</taxon>
        <taxon>Roseobacteraceae</taxon>
        <taxon>Roseovarius</taxon>
    </lineage>
</organism>
<reference evidence="2 3" key="1">
    <citation type="submission" date="2017-03" db="EMBL/GenBank/DDBJ databases">
        <authorList>
            <person name="Afonso C.L."/>
            <person name="Miller P.J."/>
            <person name="Scott M.A."/>
            <person name="Spackman E."/>
            <person name="Goraichik I."/>
            <person name="Dimitrov K.M."/>
            <person name="Suarez D.L."/>
            <person name="Swayne D.E."/>
        </authorList>
    </citation>
    <scope>NUCLEOTIDE SEQUENCE [LARGE SCALE GENOMIC DNA]</scope>
    <source>
        <strain evidence="2 3">CECT 7450</strain>
    </source>
</reference>
<dbReference type="SUPFAM" id="SSF54427">
    <property type="entry name" value="NTF2-like"/>
    <property type="match status" value="1"/>
</dbReference>
<protein>
    <submittedName>
        <fullName evidence="2">Putative PhzA/B-like protein</fullName>
    </submittedName>
</protein>
<dbReference type="Proteomes" id="UP000193061">
    <property type="component" value="Unassembled WGS sequence"/>
</dbReference>
<evidence type="ECO:0000313" key="3">
    <source>
        <dbReference type="Proteomes" id="UP000193061"/>
    </source>
</evidence>
<keyword evidence="3" id="KW-1185">Reference proteome</keyword>
<dbReference type="InterPro" id="IPR032710">
    <property type="entry name" value="NTF2-like_dom_sf"/>
</dbReference>
<dbReference type="Pfam" id="PF12680">
    <property type="entry name" value="SnoaL_2"/>
    <property type="match status" value="1"/>
</dbReference>
<proteinExistence type="predicted"/>
<evidence type="ECO:0000259" key="1">
    <source>
        <dbReference type="Pfam" id="PF12680"/>
    </source>
</evidence>
<dbReference type="EMBL" id="FWFX01000005">
    <property type="protein sequence ID" value="SLN38854.1"/>
    <property type="molecule type" value="Genomic_DNA"/>
</dbReference>
<accession>A0A1X6Z326</accession>
<evidence type="ECO:0000313" key="2">
    <source>
        <dbReference type="EMBL" id="SLN38854.1"/>
    </source>
</evidence>
<dbReference type="AlphaFoldDB" id="A0A1X6Z326"/>
<gene>
    <name evidence="2" type="ORF">ROA7450_01838</name>
</gene>